<gene>
    <name evidence="3" type="ORF">JT362_27360</name>
</gene>
<dbReference type="PANTHER" id="PTHR43798">
    <property type="entry name" value="MONOACYLGLYCEROL LIPASE"/>
    <property type="match status" value="1"/>
</dbReference>
<reference evidence="3 4" key="1">
    <citation type="submission" date="2021-02" db="EMBL/GenBank/DDBJ databases">
        <title>Actinophytocola xerophila sp. nov., isolated from soil of cotton cropping field.</title>
        <authorList>
            <person name="Huang R."/>
            <person name="Chen X."/>
            <person name="Ge X."/>
            <person name="Liu W."/>
        </authorList>
    </citation>
    <scope>NUCLEOTIDE SEQUENCE [LARGE SCALE GENOMIC DNA]</scope>
    <source>
        <strain evidence="3 4">S1-96</strain>
    </source>
</reference>
<evidence type="ECO:0000313" key="3">
    <source>
        <dbReference type="EMBL" id="MCT2586847.1"/>
    </source>
</evidence>
<dbReference type="SUPFAM" id="SSF53474">
    <property type="entry name" value="alpha/beta-Hydrolases"/>
    <property type="match status" value="1"/>
</dbReference>
<evidence type="ECO:0000256" key="1">
    <source>
        <dbReference type="ARBA" id="ARBA00022801"/>
    </source>
</evidence>
<name>A0ABT2JG49_9PSEU</name>
<dbReference type="InterPro" id="IPR029058">
    <property type="entry name" value="AB_hydrolase_fold"/>
</dbReference>
<dbReference type="Pfam" id="PF00561">
    <property type="entry name" value="Abhydrolase_1"/>
    <property type="match status" value="1"/>
</dbReference>
<dbReference type="RefSeq" id="WP_260194713.1">
    <property type="nucleotide sequence ID" value="NZ_JAFFZE010000022.1"/>
</dbReference>
<dbReference type="PANTHER" id="PTHR43798:SF31">
    <property type="entry name" value="AB HYDROLASE SUPERFAMILY PROTEIN YCLE"/>
    <property type="match status" value="1"/>
</dbReference>
<evidence type="ECO:0000313" key="4">
    <source>
        <dbReference type="Proteomes" id="UP001156441"/>
    </source>
</evidence>
<dbReference type="Proteomes" id="UP001156441">
    <property type="component" value="Unassembled WGS sequence"/>
</dbReference>
<dbReference type="Gene3D" id="3.40.50.1820">
    <property type="entry name" value="alpha/beta hydrolase"/>
    <property type="match status" value="1"/>
</dbReference>
<organism evidence="3 4">
    <name type="scientific">Actinophytocola gossypii</name>
    <dbReference type="NCBI Taxonomy" id="2812003"/>
    <lineage>
        <taxon>Bacteria</taxon>
        <taxon>Bacillati</taxon>
        <taxon>Actinomycetota</taxon>
        <taxon>Actinomycetes</taxon>
        <taxon>Pseudonocardiales</taxon>
        <taxon>Pseudonocardiaceae</taxon>
    </lineage>
</organism>
<keyword evidence="4" id="KW-1185">Reference proteome</keyword>
<dbReference type="GO" id="GO:0016787">
    <property type="term" value="F:hydrolase activity"/>
    <property type="evidence" value="ECO:0007669"/>
    <property type="project" value="UniProtKB-KW"/>
</dbReference>
<dbReference type="InterPro" id="IPR050266">
    <property type="entry name" value="AB_hydrolase_sf"/>
</dbReference>
<sequence>MPTFLAPDQVTLHYDTRGAGRTRVLLAGGAARHPEYLGDLAGLSGHHVIPHQRGVGHSPGPGLPYWDLASDVEALRTHLGLSHLTIVAHSAGTRLAMAYAARYPDQISAMLLITPPSAHLVDAESDIEELRAARRGDPVFDDALAAMVAGPDLTDDEAFTAWHLASAPVTYAAWTAVEQEHARVGRQHLAAARAFFDGEPPADLAERLSAVRAPVRIVGGAQDCTTGVAPVAALADLFPAGEVVVLEECGHYPWVEQPELFREVAEEFLYRV</sequence>
<protein>
    <submittedName>
        <fullName evidence="3">Alpha/beta hydrolase</fullName>
    </submittedName>
</protein>
<dbReference type="InterPro" id="IPR000073">
    <property type="entry name" value="AB_hydrolase_1"/>
</dbReference>
<keyword evidence="1 3" id="KW-0378">Hydrolase</keyword>
<comment type="caution">
    <text evidence="3">The sequence shown here is derived from an EMBL/GenBank/DDBJ whole genome shotgun (WGS) entry which is preliminary data.</text>
</comment>
<proteinExistence type="predicted"/>
<evidence type="ECO:0000259" key="2">
    <source>
        <dbReference type="Pfam" id="PF00561"/>
    </source>
</evidence>
<dbReference type="EMBL" id="JAFFZE010000022">
    <property type="protein sequence ID" value="MCT2586847.1"/>
    <property type="molecule type" value="Genomic_DNA"/>
</dbReference>
<accession>A0ABT2JG49</accession>
<feature type="domain" description="AB hydrolase-1" evidence="2">
    <location>
        <begin position="48"/>
        <end position="253"/>
    </location>
</feature>